<dbReference type="Gene3D" id="3.40.1260.10">
    <property type="entry name" value="DsrEFH-like"/>
    <property type="match status" value="1"/>
</dbReference>
<keyword evidence="2" id="KW-1185">Reference proteome</keyword>
<gene>
    <name evidence="1" type="ORF">PTD2_19105</name>
</gene>
<dbReference type="GO" id="GO:0005737">
    <property type="term" value="C:cytoplasm"/>
    <property type="evidence" value="ECO:0007669"/>
    <property type="project" value="InterPro"/>
</dbReference>
<organism evidence="1 2">
    <name type="scientific">Pseudoalteromonas tunicata D2</name>
    <dbReference type="NCBI Taxonomy" id="87626"/>
    <lineage>
        <taxon>Bacteria</taxon>
        <taxon>Pseudomonadati</taxon>
        <taxon>Pseudomonadota</taxon>
        <taxon>Gammaproteobacteria</taxon>
        <taxon>Alteromonadales</taxon>
        <taxon>Pseudoalteromonadaceae</taxon>
        <taxon>Pseudoalteromonas</taxon>
    </lineage>
</organism>
<dbReference type="EMBL" id="AAOH01000005">
    <property type="protein sequence ID" value="EAR27961.1"/>
    <property type="molecule type" value="Genomic_DNA"/>
</dbReference>
<accession>A4CC74</accession>
<dbReference type="Pfam" id="PF04077">
    <property type="entry name" value="DsrH"/>
    <property type="match status" value="1"/>
</dbReference>
<dbReference type="InterPro" id="IPR027396">
    <property type="entry name" value="DsrEFH-like"/>
</dbReference>
<dbReference type="RefSeq" id="WP_009839793.1">
    <property type="nucleotide sequence ID" value="NZ_CH959301.1"/>
</dbReference>
<dbReference type="AlphaFoldDB" id="A4CC74"/>
<dbReference type="InterPro" id="IPR007215">
    <property type="entry name" value="Sulphur_relay_TusB/DsrH"/>
</dbReference>
<dbReference type="OrthoDB" id="6292594at2"/>
<proteinExistence type="predicted"/>
<protein>
    <submittedName>
        <fullName evidence="1">Uncharacterized protein</fullName>
    </submittedName>
</protein>
<comment type="caution">
    <text evidence="1">The sequence shown here is derived from an EMBL/GenBank/DDBJ whole genome shotgun (WGS) entry which is preliminary data.</text>
</comment>
<dbReference type="HOGENOM" id="CLU_189956_0_0_6"/>
<sequence>MTLHIFNQALSAIELNKVKSLINEKDTLLLTQDACYSAKYFKSLHCEQMLLLASDAQARLNQDELVSLSLIEFSDWVELTLSHQSIITW</sequence>
<dbReference type="STRING" id="87626.PTD2_19105"/>
<evidence type="ECO:0000313" key="2">
    <source>
        <dbReference type="Proteomes" id="UP000006201"/>
    </source>
</evidence>
<dbReference type="GO" id="GO:0002143">
    <property type="term" value="P:tRNA wobble position uridine thiolation"/>
    <property type="evidence" value="ECO:0007669"/>
    <property type="project" value="InterPro"/>
</dbReference>
<dbReference type="SUPFAM" id="SSF75169">
    <property type="entry name" value="DsrEFH-like"/>
    <property type="match status" value="1"/>
</dbReference>
<name>A4CC74_9GAMM</name>
<evidence type="ECO:0000313" key="1">
    <source>
        <dbReference type="EMBL" id="EAR27961.1"/>
    </source>
</evidence>
<dbReference type="Proteomes" id="UP000006201">
    <property type="component" value="Unassembled WGS sequence"/>
</dbReference>
<reference evidence="1 2" key="1">
    <citation type="submission" date="2006-02" db="EMBL/GenBank/DDBJ databases">
        <authorList>
            <person name="Moran M.A."/>
            <person name="Kjelleberg S."/>
            <person name="Egan S."/>
            <person name="Saunders N."/>
            <person name="Thomas T."/>
            <person name="Ferriera S."/>
            <person name="Johnson J."/>
            <person name="Kravitz S."/>
            <person name="Halpern A."/>
            <person name="Remington K."/>
            <person name="Beeson K."/>
            <person name="Tran B."/>
            <person name="Rogers Y.-H."/>
            <person name="Friedman R."/>
            <person name="Venter J.C."/>
        </authorList>
    </citation>
    <scope>NUCLEOTIDE SEQUENCE [LARGE SCALE GENOMIC DNA]</scope>
    <source>
        <strain evidence="1 2">D2</strain>
    </source>
</reference>